<keyword evidence="1" id="KW-0732">Signal</keyword>
<dbReference type="PATRIC" id="fig|1265819.5.peg.2602"/>
<feature type="signal peptide" evidence="1">
    <location>
        <begin position="1"/>
        <end position="25"/>
    </location>
</feature>
<evidence type="ECO:0000313" key="2">
    <source>
        <dbReference type="EMBL" id="EUJ22557.1"/>
    </source>
</evidence>
<dbReference type="RefSeq" id="WP_036067373.1">
    <property type="nucleotide sequence ID" value="NZ_AODD01000022.1"/>
</dbReference>
<dbReference type="Proteomes" id="UP000019253">
    <property type="component" value="Unassembled WGS sequence"/>
</dbReference>
<proteinExistence type="predicted"/>
<evidence type="ECO:0000313" key="3">
    <source>
        <dbReference type="Proteomes" id="UP000019253"/>
    </source>
</evidence>
<dbReference type="EMBL" id="AODD01000022">
    <property type="protein sequence ID" value="EUJ22557.1"/>
    <property type="molecule type" value="Genomic_DNA"/>
</dbReference>
<organism evidence="2 3">
    <name type="scientific">Listeria grandensis FSL F6-0971</name>
    <dbReference type="NCBI Taxonomy" id="1265819"/>
    <lineage>
        <taxon>Bacteria</taxon>
        <taxon>Bacillati</taxon>
        <taxon>Bacillota</taxon>
        <taxon>Bacilli</taxon>
        <taxon>Bacillales</taxon>
        <taxon>Listeriaceae</taxon>
        <taxon>Listeria</taxon>
    </lineage>
</organism>
<comment type="caution">
    <text evidence="2">The sequence shown here is derived from an EMBL/GenBank/DDBJ whole genome shotgun (WGS) entry which is preliminary data.</text>
</comment>
<evidence type="ECO:0000256" key="1">
    <source>
        <dbReference type="SAM" id="SignalP"/>
    </source>
</evidence>
<reference evidence="2 3" key="1">
    <citation type="journal article" date="2014" name="Int. J. Syst. Evol. Microbiol.">
        <title>Listeria floridensis sp. nov., Listeria aquatica sp. nov., Listeria cornellensis sp. nov., Listeria riparia sp. nov. and Listeria grandensis sp. nov., from agricultural and natural environments.</title>
        <authorList>
            <person name="den Bakker H.C."/>
            <person name="Warchocki S."/>
            <person name="Wright E.M."/>
            <person name="Allred A.F."/>
            <person name="Ahlstrom C."/>
            <person name="Manuel C.S."/>
            <person name="Stasiewicz M.J."/>
            <person name="Burrell A."/>
            <person name="Roof S."/>
            <person name="Strawn L."/>
            <person name="Fortes E.D."/>
            <person name="Nightingale K.K."/>
            <person name="Kephart D."/>
            <person name="Wiedmann M."/>
        </authorList>
    </citation>
    <scope>NUCLEOTIDE SEQUENCE [LARGE SCALE GENOMIC DNA]</scope>
    <source>
        <strain evidence="3">FSL F6-971</strain>
    </source>
</reference>
<accession>W7B9E5</accession>
<name>W7B9E5_9LIST</name>
<gene>
    <name evidence="2" type="ORF">PGRAN_13056</name>
</gene>
<dbReference type="STRING" id="1265819.PGRAN_13056"/>
<feature type="chain" id="PRO_5039024101" evidence="1">
    <location>
        <begin position="26"/>
        <end position="79"/>
    </location>
</feature>
<keyword evidence="3" id="KW-1185">Reference proteome</keyword>
<dbReference type="AlphaFoldDB" id="W7B9E5"/>
<protein>
    <submittedName>
        <fullName evidence="2">Uncharacterized protein</fullName>
    </submittedName>
</protein>
<sequence>MLKKTIISSLLVGLMVSWTASTSVAAAAPALNEKDTTITTVSELEKKINSVDLNDEATLNAERENIIENTEPEILEEYK</sequence>